<protein>
    <submittedName>
        <fullName evidence="2">Uncharacterized protein</fullName>
    </submittedName>
</protein>
<gene>
    <name evidence="2" type="ORF">DAT39_023166</name>
</gene>
<proteinExistence type="predicted"/>
<dbReference type="Proteomes" id="UP000727407">
    <property type="component" value="Unassembled WGS sequence"/>
</dbReference>
<feature type="non-terminal residue" evidence="2">
    <location>
        <position position="80"/>
    </location>
</feature>
<dbReference type="AlphaFoldDB" id="A0A8J4TZZ8"/>
<evidence type="ECO:0000313" key="2">
    <source>
        <dbReference type="EMBL" id="KAF5881152.1"/>
    </source>
</evidence>
<sequence length="80" mass="8302">VLSHTHTHLIQSLGWPCCLLSVTVYSCCNGSTGSTGSTGSVGEECEEPAGSSECDLSHTHTRSAHRSESDGEQQGTSVPP</sequence>
<dbReference type="EMBL" id="QNUK01001469">
    <property type="protein sequence ID" value="KAF5881152.1"/>
    <property type="molecule type" value="Genomic_DNA"/>
</dbReference>
<comment type="caution">
    <text evidence="2">The sequence shown here is derived from an EMBL/GenBank/DDBJ whole genome shotgun (WGS) entry which is preliminary data.</text>
</comment>
<feature type="compositionally biased region" description="Low complexity" evidence="1">
    <location>
        <begin position="32"/>
        <end position="42"/>
    </location>
</feature>
<evidence type="ECO:0000313" key="3">
    <source>
        <dbReference type="Proteomes" id="UP000727407"/>
    </source>
</evidence>
<evidence type="ECO:0000256" key="1">
    <source>
        <dbReference type="SAM" id="MobiDB-lite"/>
    </source>
</evidence>
<organism evidence="2 3">
    <name type="scientific">Clarias magur</name>
    <name type="common">Asian catfish</name>
    <name type="synonym">Macropteronotus magur</name>
    <dbReference type="NCBI Taxonomy" id="1594786"/>
    <lineage>
        <taxon>Eukaryota</taxon>
        <taxon>Metazoa</taxon>
        <taxon>Chordata</taxon>
        <taxon>Craniata</taxon>
        <taxon>Vertebrata</taxon>
        <taxon>Euteleostomi</taxon>
        <taxon>Actinopterygii</taxon>
        <taxon>Neopterygii</taxon>
        <taxon>Teleostei</taxon>
        <taxon>Ostariophysi</taxon>
        <taxon>Siluriformes</taxon>
        <taxon>Clariidae</taxon>
        <taxon>Clarias</taxon>
    </lineage>
</organism>
<name>A0A8J4TZZ8_CLAMG</name>
<feature type="non-terminal residue" evidence="2">
    <location>
        <position position="1"/>
    </location>
</feature>
<feature type="region of interest" description="Disordered" evidence="1">
    <location>
        <begin position="32"/>
        <end position="80"/>
    </location>
</feature>
<keyword evidence="3" id="KW-1185">Reference proteome</keyword>
<accession>A0A8J4TZZ8</accession>
<reference evidence="2" key="1">
    <citation type="submission" date="2020-07" db="EMBL/GenBank/DDBJ databases">
        <title>Clarias magur genome sequencing, assembly and annotation.</title>
        <authorList>
            <person name="Kushwaha B."/>
            <person name="Kumar R."/>
            <person name="Das P."/>
            <person name="Joshi C.G."/>
            <person name="Kumar D."/>
            <person name="Nagpure N.S."/>
            <person name="Pandey M."/>
            <person name="Agarwal S."/>
            <person name="Srivastava S."/>
            <person name="Singh M."/>
            <person name="Sahoo L."/>
            <person name="Jayasankar P."/>
            <person name="Meher P.K."/>
            <person name="Koringa P.G."/>
            <person name="Iquebal M.A."/>
            <person name="Das S.P."/>
            <person name="Bit A."/>
            <person name="Patnaik S."/>
            <person name="Patel N."/>
            <person name="Shah T.M."/>
            <person name="Hinsu A."/>
            <person name="Jena J.K."/>
        </authorList>
    </citation>
    <scope>NUCLEOTIDE SEQUENCE</scope>
    <source>
        <strain evidence="2">CIFAMagur01</strain>
        <tissue evidence="2">Testis</tissue>
    </source>
</reference>